<dbReference type="RefSeq" id="WP_380719069.1">
    <property type="nucleotide sequence ID" value="NZ_JBHTLK010000005.1"/>
</dbReference>
<dbReference type="Proteomes" id="UP001597168">
    <property type="component" value="Unassembled WGS sequence"/>
</dbReference>
<accession>A0ABW3QGC7</accession>
<comment type="caution">
    <text evidence="1">The sequence shown here is derived from an EMBL/GenBank/DDBJ whole genome shotgun (WGS) entry which is preliminary data.</text>
</comment>
<protein>
    <submittedName>
        <fullName evidence="1">Uncharacterized protein</fullName>
    </submittedName>
</protein>
<name>A0ABW3QGC7_9PSEU</name>
<evidence type="ECO:0000313" key="2">
    <source>
        <dbReference type="Proteomes" id="UP001597168"/>
    </source>
</evidence>
<sequence length="85" mass="9288">MTDVFALLDQPLPTGSVELLMVDGPLEGLIFEVPLHAGDDALPRPAAPVDVQAAIDGTVEWHRYMPVVSPMDDGPLWMLTYQASW</sequence>
<evidence type="ECO:0000313" key="1">
    <source>
        <dbReference type="EMBL" id="MFD1145887.1"/>
    </source>
</evidence>
<reference evidence="2" key="1">
    <citation type="journal article" date="2019" name="Int. J. Syst. Evol. Microbiol.">
        <title>The Global Catalogue of Microorganisms (GCM) 10K type strain sequencing project: providing services to taxonomists for standard genome sequencing and annotation.</title>
        <authorList>
            <consortium name="The Broad Institute Genomics Platform"/>
            <consortium name="The Broad Institute Genome Sequencing Center for Infectious Disease"/>
            <person name="Wu L."/>
            <person name="Ma J."/>
        </authorList>
    </citation>
    <scope>NUCLEOTIDE SEQUENCE [LARGE SCALE GENOMIC DNA]</scope>
    <source>
        <strain evidence="2">CCUG 60214</strain>
    </source>
</reference>
<gene>
    <name evidence="1" type="ORF">ACFQ3T_01980</name>
</gene>
<dbReference type="EMBL" id="JBHTLK010000005">
    <property type="protein sequence ID" value="MFD1145887.1"/>
    <property type="molecule type" value="Genomic_DNA"/>
</dbReference>
<organism evidence="1 2">
    <name type="scientific">Saccharothrix hoggarensis</name>
    <dbReference type="NCBI Taxonomy" id="913853"/>
    <lineage>
        <taxon>Bacteria</taxon>
        <taxon>Bacillati</taxon>
        <taxon>Actinomycetota</taxon>
        <taxon>Actinomycetes</taxon>
        <taxon>Pseudonocardiales</taxon>
        <taxon>Pseudonocardiaceae</taxon>
        <taxon>Saccharothrix</taxon>
    </lineage>
</organism>
<proteinExistence type="predicted"/>
<keyword evidence="2" id="KW-1185">Reference proteome</keyword>